<dbReference type="GO" id="GO:0005886">
    <property type="term" value="C:plasma membrane"/>
    <property type="evidence" value="ECO:0007669"/>
    <property type="project" value="UniProtKB-SubCell"/>
</dbReference>
<dbReference type="Proteomes" id="UP000800041">
    <property type="component" value="Unassembled WGS sequence"/>
</dbReference>
<dbReference type="AlphaFoldDB" id="A0A6G1GZR5"/>
<feature type="compositionally biased region" description="Basic and acidic residues" evidence="13">
    <location>
        <begin position="27"/>
        <end position="42"/>
    </location>
</feature>
<keyword evidence="12" id="KW-0539">Nucleus</keyword>
<evidence type="ECO:0000256" key="9">
    <source>
        <dbReference type="ARBA" id="ARBA00022989"/>
    </source>
</evidence>
<evidence type="ECO:0000256" key="4">
    <source>
        <dbReference type="ARBA" id="ARBA00007245"/>
    </source>
</evidence>
<reference evidence="16" key="1">
    <citation type="journal article" date="2020" name="Stud. Mycol.">
        <title>101 Dothideomycetes genomes: a test case for predicting lifestyles and emergence of pathogens.</title>
        <authorList>
            <person name="Haridas S."/>
            <person name="Albert R."/>
            <person name="Binder M."/>
            <person name="Bloem J."/>
            <person name="Labutti K."/>
            <person name="Salamov A."/>
            <person name="Andreopoulos B."/>
            <person name="Baker S."/>
            <person name="Barry K."/>
            <person name="Bills G."/>
            <person name="Bluhm B."/>
            <person name="Cannon C."/>
            <person name="Castanera R."/>
            <person name="Culley D."/>
            <person name="Daum C."/>
            <person name="Ezra D."/>
            <person name="Gonzalez J."/>
            <person name="Henrissat B."/>
            <person name="Kuo A."/>
            <person name="Liang C."/>
            <person name="Lipzen A."/>
            <person name="Lutzoni F."/>
            <person name="Magnuson J."/>
            <person name="Mondo S."/>
            <person name="Nolan M."/>
            <person name="Ohm R."/>
            <person name="Pangilinan J."/>
            <person name="Park H.-J."/>
            <person name="Ramirez L."/>
            <person name="Alfaro M."/>
            <person name="Sun H."/>
            <person name="Tritt A."/>
            <person name="Yoshinaga Y."/>
            <person name="Zwiers L.-H."/>
            <person name="Turgeon B."/>
            <person name="Goodwin S."/>
            <person name="Spatafora J."/>
            <person name="Crous P."/>
            <person name="Grigoriev I."/>
        </authorList>
    </citation>
    <scope>NUCLEOTIDE SEQUENCE</scope>
    <source>
        <strain evidence="16">CBS 113979</strain>
    </source>
</reference>
<dbReference type="GO" id="GO:0005634">
    <property type="term" value="C:nucleus"/>
    <property type="evidence" value="ECO:0007669"/>
    <property type="project" value="UniProtKB-SubCell"/>
</dbReference>
<keyword evidence="8" id="KW-0965">Cell junction</keyword>
<feature type="domain" description="Myosin-binding" evidence="15">
    <location>
        <begin position="151"/>
        <end position="433"/>
    </location>
</feature>
<evidence type="ECO:0000256" key="6">
    <source>
        <dbReference type="ARBA" id="ARBA00022475"/>
    </source>
</evidence>
<dbReference type="EMBL" id="ML977158">
    <property type="protein sequence ID" value="KAF1986218.1"/>
    <property type="molecule type" value="Genomic_DNA"/>
</dbReference>
<keyword evidence="17" id="KW-1185">Reference proteome</keyword>
<feature type="region of interest" description="Disordered" evidence="13">
    <location>
        <begin position="535"/>
        <end position="557"/>
    </location>
</feature>
<dbReference type="InterPro" id="IPR026859">
    <property type="entry name" value="Myosin-bd"/>
</dbReference>
<dbReference type="OrthoDB" id="21151at2759"/>
<dbReference type="PANTHER" id="PTHR15989">
    <property type="entry name" value="VEZATIN"/>
    <property type="match status" value="1"/>
</dbReference>
<evidence type="ECO:0000256" key="10">
    <source>
        <dbReference type="ARBA" id="ARBA00023054"/>
    </source>
</evidence>
<keyword evidence="7 14" id="KW-0812">Transmembrane</keyword>
<evidence type="ECO:0000256" key="3">
    <source>
        <dbReference type="ARBA" id="ARBA00004651"/>
    </source>
</evidence>
<dbReference type="PANTHER" id="PTHR15989:SF5">
    <property type="entry name" value="VEZATIN"/>
    <property type="match status" value="1"/>
</dbReference>
<evidence type="ECO:0000259" key="15">
    <source>
        <dbReference type="Pfam" id="PF12632"/>
    </source>
</evidence>
<comment type="similarity">
    <text evidence="4">Belongs to the vezatin family.</text>
</comment>
<evidence type="ECO:0000256" key="12">
    <source>
        <dbReference type="ARBA" id="ARBA00023242"/>
    </source>
</evidence>
<keyword evidence="6" id="KW-1003">Cell membrane</keyword>
<gene>
    <name evidence="16" type="ORF">K402DRAFT_333136</name>
</gene>
<feature type="compositionally biased region" description="Polar residues" evidence="13">
    <location>
        <begin position="537"/>
        <end position="555"/>
    </location>
</feature>
<evidence type="ECO:0000256" key="5">
    <source>
        <dbReference type="ARBA" id="ARBA00018125"/>
    </source>
</evidence>
<feature type="transmembrane region" description="Helical" evidence="14">
    <location>
        <begin position="141"/>
        <end position="160"/>
    </location>
</feature>
<protein>
    <recommendedName>
        <fullName evidence="5">Vezatin</fullName>
    </recommendedName>
</protein>
<keyword evidence="9 14" id="KW-1133">Transmembrane helix</keyword>
<evidence type="ECO:0000256" key="7">
    <source>
        <dbReference type="ARBA" id="ARBA00022692"/>
    </source>
</evidence>
<sequence length="626" mass="69714">MEEILYEDSPLAEYLLEGEGTGDTEWTEARGLEAEDNKKDFAPRGPSTLHSKIRDQLPQPLRLSISKDGFAMVQSACSSAVNSRLGRAENARFLDHFRYILVASQLLSEHNGAGAWKPALPNSAVGGPAGDADYETSMTNLAGAVVSGITAFAIAWFVQWSKGDSRLSFTKGRFYLVVAVFGVATVVANAYLRKQWLQWLRRRAVSSASTLVSNLQAFEASTSSAINMVQEVELVSRGYRISYPLPPISRLEDKSQLRRCIRLRRTLHRTFAAAIPAFSEACSSVRQLIQENDLERYLDVYEFTSQDVQEATQGFSETEFEDVEALKVLRVLQYRFSTLRRLFMCLLLSLEADGGPRDLVRWRLATENMQSAANVSGQWSEKINAIFKEEDNFILPTSSTLKAPSTPDRERVRTQVRKLTDLSQGIKGLQAKMQIMREESNQSLESAENIAELGPSLMMQYESIGADLKSLMQAWESGKASLALNIDRCERRISQASSGLRSPATSLGGLTAVEEGAGTPSDALKALNGEIPLLPSSLHNGSSHSQTNSPSANSVSDEEIFEAVAIPRKRMSLTREERIVKLHEDKIRQQLFKEKREQSTSMIRELESVIHLRQPKRYTTGRITSM</sequence>
<evidence type="ECO:0000256" key="14">
    <source>
        <dbReference type="SAM" id="Phobius"/>
    </source>
</evidence>
<dbReference type="Pfam" id="PF12632">
    <property type="entry name" value="Vezatin"/>
    <property type="match status" value="1"/>
</dbReference>
<evidence type="ECO:0000256" key="1">
    <source>
        <dbReference type="ARBA" id="ARBA00004123"/>
    </source>
</evidence>
<feature type="region of interest" description="Disordered" evidence="13">
    <location>
        <begin position="17"/>
        <end position="52"/>
    </location>
</feature>
<evidence type="ECO:0000256" key="8">
    <source>
        <dbReference type="ARBA" id="ARBA00022949"/>
    </source>
</evidence>
<keyword evidence="10" id="KW-0175">Coiled coil</keyword>
<keyword evidence="11 14" id="KW-0472">Membrane</keyword>
<comment type="subcellular location">
    <subcellularLocation>
        <location evidence="2">Cell junction</location>
        <location evidence="2">Adherens junction</location>
    </subcellularLocation>
    <subcellularLocation>
        <location evidence="3">Cell membrane</location>
        <topology evidence="3">Multi-pass membrane protein</topology>
    </subcellularLocation>
    <subcellularLocation>
        <location evidence="1">Nucleus</location>
    </subcellularLocation>
</comment>
<evidence type="ECO:0000256" key="2">
    <source>
        <dbReference type="ARBA" id="ARBA00004536"/>
    </source>
</evidence>
<dbReference type="GO" id="GO:0017022">
    <property type="term" value="F:myosin binding"/>
    <property type="evidence" value="ECO:0007669"/>
    <property type="project" value="InterPro"/>
</dbReference>
<dbReference type="InterPro" id="IPR026858">
    <property type="entry name" value="Vezatin"/>
</dbReference>
<evidence type="ECO:0000256" key="11">
    <source>
        <dbReference type="ARBA" id="ARBA00023136"/>
    </source>
</evidence>
<feature type="transmembrane region" description="Helical" evidence="14">
    <location>
        <begin position="172"/>
        <end position="192"/>
    </location>
</feature>
<proteinExistence type="inferred from homology"/>
<evidence type="ECO:0000313" key="16">
    <source>
        <dbReference type="EMBL" id="KAF1986218.1"/>
    </source>
</evidence>
<evidence type="ECO:0000256" key="13">
    <source>
        <dbReference type="SAM" id="MobiDB-lite"/>
    </source>
</evidence>
<dbReference type="GO" id="GO:0098609">
    <property type="term" value="P:cell-cell adhesion"/>
    <property type="evidence" value="ECO:0007669"/>
    <property type="project" value="InterPro"/>
</dbReference>
<accession>A0A6G1GZR5</accession>
<name>A0A6G1GZR5_9PEZI</name>
<evidence type="ECO:0000313" key="17">
    <source>
        <dbReference type="Proteomes" id="UP000800041"/>
    </source>
</evidence>
<organism evidence="16 17">
    <name type="scientific">Aulographum hederae CBS 113979</name>
    <dbReference type="NCBI Taxonomy" id="1176131"/>
    <lineage>
        <taxon>Eukaryota</taxon>
        <taxon>Fungi</taxon>
        <taxon>Dikarya</taxon>
        <taxon>Ascomycota</taxon>
        <taxon>Pezizomycotina</taxon>
        <taxon>Dothideomycetes</taxon>
        <taxon>Pleosporomycetidae</taxon>
        <taxon>Aulographales</taxon>
        <taxon>Aulographaceae</taxon>
    </lineage>
</organism>